<protein>
    <submittedName>
        <fullName evidence="1">Uncharacterized protein</fullName>
    </submittedName>
</protein>
<dbReference type="RefSeq" id="WP_280105861.1">
    <property type="nucleotide sequence ID" value="NZ_CP122961.1"/>
</dbReference>
<dbReference type="Proteomes" id="UP001179830">
    <property type="component" value="Chromosome"/>
</dbReference>
<gene>
    <name evidence="1" type="ORF">QEN58_03960</name>
</gene>
<evidence type="ECO:0000313" key="2">
    <source>
        <dbReference type="Proteomes" id="UP001179830"/>
    </source>
</evidence>
<proteinExistence type="predicted"/>
<keyword evidence="2" id="KW-1185">Reference proteome</keyword>
<evidence type="ECO:0000313" key="1">
    <source>
        <dbReference type="EMBL" id="WGI26223.1"/>
    </source>
</evidence>
<dbReference type="EMBL" id="CP122961">
    <property type="protein sequence ID" value="WGI26223.1"/>
    <property type="molecule type" value="Genomic_DNA"/>
</dbReference>
<name>A0ABY8LSD6_9GAMM</name>
<organism evidence="1 2">
    <name type="scientific">Halomonas alkaliantarctica</name>
    <dbReference type="NCBI Taxonomy" id="232346"/>
    <lineage>
        <taxon>Bacteria</taxon>
        <taxon>Pseudomonadati</taxon>
        <taxon>Pseudomonadota</taxon>
        <taxon>Gammaproteobacteria</taxon>
        <taxon>Oceanospirillales</taxon>
        <taxon>Halomonadaceae</taxon>
        <taxon>Halomonas</taxon>
    </lineage>
</organism>
<sequence length="60" mass="6301">MGFLAAFSVNQPNNHPLKMAGASESLPLTSHPLIEGAGGGEGVLSRPKDMLVKVFIEPQN</sequence>
<accession>A0ABY8LSD6</accession>
<reference evidence="1" key="1">
    <citation type="submission" date="2023-04" db="EMBL/GenBank/DDBJ databases">
        <title>Complete genome sequence of Halomonas alkaliantarctica MSP3 isolated from marine sediment, Jeju Island.</title>
        <authorList>
            <person name="Park S.-J."/>
        </authorList>
    </citation>
    <scope>NUCLEOTIDE SEQUENCE</scope>
    <source>
        <strain evidence="1">MSP3</strain>
    </source>
</reference>